<dbReference type="Gene3D" id="1.20.120.330">
    <property type="entry name" value="Nucleotidyltransferases domain 2"/>
    <property type="match status" value="1"/>
</dbReference>
<dbReference type="AlphaFoldDB" id="A0A7J3X5I8"/>
<reference evidence="2" key="1">
    <citation type="journal article" date="2020" name="mSystems">
        <title>Genome- and Community-Level Interaction Insights into Carbon Utilization and Element Cycling Functions of Hydrothermarchaeota in Hydrothermal Sediment.</title>
        <authorList>
            <person name="Zhou Z."/>
            <person name="Liu Y."/>
            <person name="Xu W."/>
            <person name="Pan J."/>
            <person name="Luo Z.H."/>
            <person name="Li M."/>
        </authorList>
    </citation>
    <scope>NUCLEOTIDE SEQUENCE [LARGE SCALE GENOMIC DNA]</scope>
    <source>
        <strain evidence="2">SpSt-1125</strain>
    </source>
</reference>
<protein>
    <submittedName>
        <fullName evidence="2">HEPN domain-containing protein</fullName>
    </submittedName>
</protein>
<evidence type="ECO:0000259" key="1">
    <source>
        <dbReference type="PROSITE" id="PS50910"/>
    </source>
</evidence>
<comment type="caution">
    <text evidence="2">The sequence shown here is derived from an EMBL/GenBank/DDBJ whole genome shotgun (WGS) entry which is preliminary data.</text>
</comment>
<proteinExistence type="predicted"/>
<evidence type="ECO:0000313" key="2">
    <source>
        <dbReference type="EMBL" id="HHP04490.1"/>
    </source>
</evidence>
<dbReference type="SMART" id="SM00748">
    <property type="entry name" value="HEPN"/>
    <property type="match status" value="1"/>
</dbReference>
<dbReference type="EMBL" id="DRZM01000065">
    <property type="protein sequence ID" value="HHP04490.1"/>
    <property type="molecule type" value="Genomic_DNA"/>
</dbReference>
<accession>A0A7J3X5I8</accession>
<dbReference type="InterPro" id="IPR007842">
    <property type="entry name" value="HEPN_dom"/>
</dbReference>
<dbReference type="PROSITE" id="PS50910">
    <property type="entry name" value="HEPN"/>
    <property type="match status" value="1"/>
</dbReference>
<organism evidence="2">
    <name type="scientific">Thermofilum pendens</name>
    <dbReference type="NCBI Taxonomy" id="2269"/>
    <lineage>
        <taxon>Archaea</taxon>
        <taxon>Thermoproteota</taxon>
        <taxon>Thermoprotei</taxon>
        <taxon>Thermofilales</taxon>
        <taxon>Thermofilaceae</taxon>
        <taxon>Thermofilum</taxon>
    </lineage>
</organism>
<sequence length="140" mass="15652">MSGERVELLKSRSKRFLEVGVELLRRGLLDLAAFNIQQSCQLRVEAALLRILGDIPRVHSVRELLGILSAKLEEAGLGDASSTVKSFARARREVLADIDSAYTMSRYSLFTFTSGDVEEMARVCSELHRLLDEVEERVLG</sequence>
<dbReference type="Pfam" id="PF05168">
    <property type="entry name" value="HEPN"/>
    <property type="match status" value="1"/>
</dbReference>
<name>A0A7J3X5I8_THEPE</name>
<feature type="domain" description="HEPN" evidence="1">
    <location>
        <begin position="10"/>
        <end position="134"/>
    </location>
</feature>
<dbReference type="SUPFAM" id="SSF81593">
    <property type="entry name" value="Nucleotidyltransferase substrate binding subunit/domain"/>
    <property type="match status" value="1"/>
</dbReference>
<gene>
    <name evidence="2" type="ORF">ENM88_01895</name>
</gene>